<proteinExistence type="predicted"/>
<protein>
    <submittedName>
        <fullName evidence="1">Uncharacterized protein</fullName>
    </submittedName>
</protein>
<organism evidence="1">
    <name type="scientific">Anguilla anguilla</name>
    <name type="common">European freshwater eel</name>
    <name type="synonym">Muraena anguilla</name>
    <dbReference type="NCBI Taxonomy" id="7936"/>
    <lineage>
        <taxon>Eukaryota</taxon>
        <taxon>Metazoa</taxon>
        <taxon>Chordata</taxon>
        <taxon>Craniata</taxon>
        <taxon>Vertebrata</taxon>
        <taxon>Euteleostomi</taxon>
        <taxon>Actinopterygii</taxon>
        <taxon>Neopterygii</taxon>
        <taxon>Teleostei</taxon>
        <taxon>Anguilliformes</taxon>
        <taxon>Anguillidae</taxon>
        <taxon>Anguilla</taxon>
    </lineage>
</organism>
<name>A0A0E9VL96_ANGAN</name>
<accession>A0A0E9VL96</accession>
<reference evidence="1" key="2">
    <citation type="journal article" date="2015" name="Fish Shellfish Immunol.">
        <title>Early steps in the European eel (Anguilla anguilla)-Vibrio vulnificus interaction in the gills: Role of the RtxA13 toxin.</title>
        <authorList>
            <person name="Callol A."/>
            <person name="Pajuelo D."/>
            <person name="Ebbesson L."/>
            <person name="Teles M."/>
            <person name="MacKenzie S."/>
            <person name="Amaro C."/>
        </authorList>
    </citation>
    <scope>NUCLEOTIDE SEQUENCE</scope>
</reference>
<dbReference type="EMBL" id="GBXM01030367">
    <property type="protein sequence ID" value="JAH78210.1"/>
    <property type="molecule type" value="Transcribed_RNA"/>
</dbReference>
<reference evidence="1" key="1">
    <citation type="submission" date="2014-11" db="EMBL/GenBank/DDBJ databases">
        <authorList>
            <person name="Amaro Gonzalez C."/>
        </authorList>
    </citation>
    <scope>NUCLEOTIDE SEQUENCE</scope>
</reference>
<evidence type="ECO:0000313" key="1">
    <source>
        <dbReference type="EMBL" id="JAH78210.1"/>
    </source>
</evidence>
<sequence length="14" mass="1658">MPSRFQPVRAKRNA</sequence>